<keyword evidence="2 5" id="KW-0132">Cell division</keyword>
<dbReference type="PANTHER" id="PTHR34298">
    <property type="entry name" value="SEGREGATION AND CONDENSATION PROTEIN B"/>
    <property type="match status" value="1"/>
</dbReference>
<dbReference type="GO" id="GO:0006260">
    <property type="term" value="P:DNA replication"/>
    <property type="evidence" value="ECO:0007669"/>
    <property type="project" value="UniProtKB-UniRule"/>
</dbReference>
<dbReference type="SUPFAM" id="SSF46785">
    <property type="entry name" value="Winged helix' DNA-binding domain"/>
    <property type="match status" value="2"/>
</dbReference>
<reference evidence="6 7" key="1">
    <citation type="submission" date="2017-02" db="EMBL/GenBank/DDBJ databases">
        <authorList>
            <person name="Peterson S.W."/>
        </authorList>
    </citation>
    <scope>NUCLEOTIDE SEQUENCE [LARGE SCALE GENOMIC DNA]</scope>
    <source>
        <strain evidence="6">159469</strain>
    </source>
</reference>
<proteinExistence type="inferred from homology"/>
<accession>A0A252CEQ3</accession>
<dbReference type="GO" id="GO:0051304">
    <property type="term" value="P:chromosome separation"/>
    <property type="evidence" value="ECO:0007669"/>
    <property type="project" value="InterPro"/>
</dbReference>
<dbReference type="GO" id="GO:0051301">
    <property type="term" value="P:cell division"/>
    <property type="evidence" value="ECO:0007669"/>
    <property type="project" value="UniProtKB-KW"/>
</dbReference>
<evidence type="ECO:0000256" key="2">
    <source>
        <dbReference type="ARBA" id="ARBA00022618"/>
    </source>
</evidence>
<evidence type="ECO:0000256" key="4">
    <source>
        <dbReference type="ARBA" id="ARBA00023306"/>
    </source>
</evidence>
<evidence type="ECO:0000256" key="5">
    <source>
        <dbReference type="HAMAP-Rule" id="MF_01804"/>
    </source>
</evidence>
<dbReference type="Proteomes" id="UP000194606">
    <property type="component" value="Unassembled WGS sequence"/>
</dbReference>
<dbReference type="GO" id="GO:0005737">
    <property type="term" value="C:cytoplasm"/>
    <property type="evidence" value="ECO:0007669"/>
    <property type="project" value="UniProtKB-SubCell"/>
</dbReference>
<dbReference type="HAMAP" id="MF_01804">
    <property type="entry name" value="ScpB"/>
    <property type="match status" value="1"/>
</dbReference>
<comment type="caution">
    <text evidence="6">The sequence shown here is derived from an EMBL/GenBank/DDBJ whole genome shotgun (WGS) entry which is preliminary data.</text>
</comment>
<protein>
    <recommendedName>
        <fullName evidence="5">Segregation and condensation protein B</fullName>
    </recommendedName>
</protein>
<name>A0A252CEQ3_9LACT</name>
<comment type="function">
    <text evidence="5">Participates in chromosomal partition during cell division. May act via the formation of a condensin-like complex containing Smc and ScpA that pull DNA away from mid-cell into both cell halves.</text>
</comment>
<keyword evidence="1 5" id="KW-0963">Cytoplasm</keyword>
<keyword evidence="4 5" id="KW-0131">Cell cycle</keyword>
<evidence type="ECO:0000313" key="6">
    <source>
        <dbReference type="EMBL" id="OUK05034.1"/>
    </source>
</evidence>
<dbReference type="Pfam" id="PF04079">
    <property type="entry name" value="SMC_ScpB"/>
    <property type="match status" value="1"/>
</dbReference>
<comment type="similarity">
    <text evidence="5">Belongs to the ScpB family.</text>
</comment>
<keyword evidence="3 5" id="KW-0159">Chromosome partition</keyword>
<comment type="subcellular location">
    <subcellularLocation>
        <location evidence="5">Cytoplasm</location>
    </subcellularLocation>
    <text evidence="5">Associated with two foci at the outer edges of the nucleoid region in young cells, and at four foci within both cell halves in older cells.</text>
</comment>
<dbReference type="PIRSF" id="PIRSF019345">
    <property type="entry name" value="ScpB"/>
    <property type="match status" value="1"/>
</dbReference>
<gene>
    <name evidence="5 6" type="primary">scpB</name>
    <name evidence="6" type="ORF">BZZ03_04480</name>
</gene>
<dbReference type="AlphaFoldDB" id="A0A252CEQ3"/>
<evidence type="ECO:0000256" key="3">
    <source>
        <dbReference type="ARBA" id="ARBA00022829"/>
    </source>
</evidence>
<dbReference type="InterPro" id="IPR005234">
    <property type="entry name" value="ScpB_csome_segregation"/>
</dbReference>
<organism evidence="6 7">
    <name type="scientific">Lactococcus petauri</name>
    <dbReference type="NCBI Taxonomy" id="1940789"/>
    <lineage>
        <taxon>Bacteria</taxon>
        <taxon>Bacillati</taxon>
        <taxon>Bacillota</taxon>
        <taxon>Bacilli</taxon>
        <taxon>Lactobacillales</taxon>
        <taxon>Streptococcaceae</taxon>
        <taxon>Lactococcus</taxon>
    </lineage>
</organism>
<evidence type="ECO:0000313" key="7">
    <source>
        <dbReference type="Proteomes" id="UP000194606"/>
    </source>
</evidence>
<dbReference type="NCBIfam" id="TIGR00281">
    <property type="entry name" value="SMC-Scp complex subunit ScpB"/>
    <property type="match status" value="1"/>
</dbReference>
<dbReference type="Gene3D" id="1.10.10.10">
    <property type="entry name" value="Winged helix-like DNA-binding domain superfamily/Winged helix DNA-binding domain"/>
    <property type="match status" value="2"/>
</dbReference>
<dbReference type="PANTHER" id="PTHR34298:SF2">
    <property type="entry name" value="SEGREGATION AND CONDENSATION PROTEIN B"/>
    <property type="match status" value="1"/>
</dbReference>
<comment type="subunit">
    <text evidence="5">Homodimer. Homodimerization may be required to stabilize the binding of ScpA to the Smc head domains. Component of a cohesin-like complex composed of ScpA, ScpB and the Smc homodimer, in which ScpA and ScpB bind to the head domain of Smc. The presence of the three proteins is required for the association of the complex with DNA.</text>
</comment>
<sequence>MNNLNKTATLELLLFVTGEEGLELNQLSELSGMSKFACEQQIERLIEKYQADEESALTIIETAGKYKLATKDSFADILKNYAKTPLNQSLSRSALEVLSIIAYKQPITRLEIDQLRGVNSSGALSTLRAYDLVEKTGTLEVVGRPGLYGTTEFFLDYIGINDLSELPEIDESQFIGEKQVLFNENEELNANQ</sequence>
<evidence type="ECO:0000256" key="1">
    <source>
        <dbReference type="ARBA" id="ARBA00022490"/>
    </source>
</evidence>
<dbReference type="EMBL" id="MUIZ01000002">
    <property type="protein sequence ID" value="OUK05034.1"/>
    <property type="molecule type" value="Genomic_DNA"/>
</dbReference>
<dbReference type="InterPro" id="IPR036390">
    <property type="entry name" value="WH_DNA-bd_sf"/>
</dbReference>
<dbReference type="InterPro" id="IPR036388">
    <property type="entry name" value="WH-like_DNA-bd_sf"/>
</dbReference>